<comment type="caution">
    <text evidence="1">The sequence shown here is derived from an EMBL/GenBank/DDBJ whole genome shotgun (WGS) entry which is preliminary data.</text>
</comment>
<dbReference type="Proteomes" id="UP001237105">
    <property type="component" value="Unassembled WGS sequence"/>
</dbReference>
<reference evidence="1 2" key="1">
    <citation type="submission" date="2023-05" db="EMBL/GenBank/DDBJ databases">
        <title>Draft genome sequence of Streptomyces sp. B-S-A12 isolated from a cave soil in Thailand.</title>
        <authorList>
            <person name="Chamroensaksri N."/>
            <person name="Muangham S."/>
        </authorList>
    </citation>
    <scope>NUCLEOTIDE SEQUENCE [LARGE SCALE GENOMIC DNA]</scope>
    <source>
        <strain evidence="1 2">B-S-A12</strain>
    </source>
</reference>
<accession>A0ABT6T6T9</accession>
<evidence type="ECO:0000313" key="1">
    <source>
        <dbReference type="EMBL" id="MDI3423606.1"/>
    </source>
</evidence>
<dbReference type="EMBL" id="JASCIS010000058">
    <property type="protein sequence ID" value="MDI3423606.1"/>
    <property type="molecule type" value="Genomic_DNA"/>
</dbReference>
<keyword evidence="2" id="KW-1185">Reference proteome</keyword>
<organism evidence="1 2">
    <name type="scientific">Streptomyces luteolus</name>
    <dbReference type="NCBI Taxonomy" id="3043615"/>
    <lineage>
        <taxon>Bacteria</taxon>
        <taxon>Bacillati</taxon>
        <taxon>Actinomycetota</taxon>
        <taxon>Actinomycetes</taxon>
        <taxon>Kitasatosporales</taxon>
        <taxon>Streptomycetaceae</taxon>
        <taxon>Streptomyces</taxon>
    </lineage>
</organism>
<dbReference type="RefSeq" id="WP_282539460.1">
    <property type="nucleotide sequence ID" value="NZ_JASCIS010000058.1"/>
</dbReference>
<sequence>MALLVLAVYGFFDASRQRDQAVAQARISASQALAARSGQLLATSPNQAAQYALYAEETRSTPESRRALAQAVAAAPYAKRRLRADVDSVTGHEGAGRPAATDVVLSADGSTAAYSSVFDSAEGIRLYDVRSARQLRVLHARGTPRALSRDGRVLATEV</sequence>
<evidence type="ECO:0000313" key="2">
    <source>
        <dbReference type="Proteomes" id="UP001237105"/>
    </source>
</evidence>
<gene>
    <name evidence="1" type="ORF">QIT00_34545</name>
</gene>
<name>A0ABT6T6T9_9ACTN</name>
<protein>
    <submittedName>
        <fullName evidence="1">Uncharacterized protein</fullName>
    </submittedName>
</protein>
<proteinExistence type="predicted"/>